<gene>
    <name evidence="3" type="ORF">H0H81_006708</name>
</gene>
<dbReference type="Proteomes" id="UP000717328">
    <property type="component" value="Unassembled WGS sequence"/>
</dbReference>
<reference evidence="3" key="2">
    <citation type="submission" date="2021-10" db="EMBL/GenBank/DDBJ databases">
        <title>Phylogenomics reveals ancestral predisposition of the termite-cultivated fungus Termitomyces towards a domesticated lifestyle.</title>
        <authorList>
            <person name="Auxier B."/>
            <person name="Grum-Grzhimaylo A."/>
            <person name="Cardenas M.E."/>
            <person name="Lodge J.D."/>
            <person name="Laessoe T."/>
            <person name="Pedersen O."/>
            <person name="Smith M.E."/>
            <person name="Kuyper T.W."/>
            <person name="Franco-Molano E.A."/>
            <person name="Baroni T.J."/>
            <person name="Aanen D.K."/>
        </authorList>
    </citation>
    <scope>NUCLEOTIDE SEQUENCE</scope>
    <source>
        <strain evidence="3">D49</strain>
    </source>
</reference>
<dbReference type="InterPro" id="IPR007527">
    <property type="entry name" value="Znf_SWIM"/>
</dbReference>
<dbReference type="PANTHER" id="PTHR28498:SF1">
    <property type="entry name" value="ZINC FINGER SWIM DOMAIN-CONTAINING PROTEIN 7"/>
    <property type="match status" value="1"/>
</dbReference>
<comment type="caution">
    <text evidence="3">The sequence shown here is derived from an EMBL/GenBank/DDBJ whole genome shotgun (WGS) entry which is preliminary data.</text>
</comment>
<accession>A0A9P7K7G6</accession>
<dbReference type="OrthoDB" id="337581at2759"/>
<dbReference type="PANTHER" id="PTHR28498">
    <property type="entry name" value="ZINC FINGER SWIM DOMAIN-CONTAINING PROTEIN 7"/>
    <property type="match status" value="1"/>
</dbReference>
<dbReference type="GO" id="GO:0008270">
    <property type="term" value="F:zinc ion binding"/>
    <property type="evidence" value="ECO:0007669"/>
    <property type="project" value="UniProtKB-KW"/>
</dbReference>
<keyword evidence="1" id="KW-0863">Zinc-finger</keyword>
<proteinExistence type="predicted"/>
<keyword evidence="1" id="KW-0862">Zinc</keyword>
<evidence type="ECO:0000313" key="4">
    <source>
        <dbReference type="Proteomes" id="UP000717328"/>
    </source>
</evidence>
<keyword evidence="4" id="KW-1185">Reference proteome</keyword>
<dbReference type="GO" id="GO:0000724">
    <property type="term" value="P:double-strand break repair via homologous recombination"/>
    <property type="evidence" value="ECO:0007669"/>
    <property type="project" value="TreeGrafter"/>
</dbReference>
<evidence type="ECO:0000256" key="1">
    <source>
        <dbReference type="PROSITE-ProRule" id="PRU00325"/>
    </source>
</evidence>
<dbReference type="GO" id="GO:0097196">
    <property type="term" value="C:Shu complex"/>
    <property type="evidence" value="ECO:0007669"/>
    <property type="project" value="TreeGrafter"/>
</dbReference>
<dbReference type="EMBL" id="JABCKI010005731">
    <property type="protein sequence ID" value="KAG5639119.1"/>
    <property type="molecule type" value="Genomic_DNA"/>
</dbReference>
<protein>
    <recommendedName>
        <fullName evidence="2">SWIM-type domain-containing protein</fullName>
    </recommendedName>
</protein>
<name>A0A9P7K7G6_9AGAR</name>
<sequence>MPSIELLHIANAIIDSIENQDLSDEHIIKLNSVFPETIVVGALDLLDRENVIKYTTPYCYPQYQVIGSTDIYTVLLNITISPTPFYCSCPAFSYCVLLSGSHMMCKHILAARLADKLSLFIERPMKPEDVEAMFVRQFPLNDAGL</sequence>
<organism evidence="3 4">
    <name type="scientific">Sphagnurus paluster</name>
    <dbReference type="NCBI Taxonomy" id="117069"/>
    <lineage>
        <taxon>Eukaryota</taxon>
        <taxon>Fungi</taxon>
        <taxon>Dikarya</taxon>
        <taxon>Basidiomycota</taxon>
        <taxon>Agaricomycotina</taxon>
        <taxon>Agaricomycetes</taxon>
        <taxon>Agaricomycetidae</taxon>
        <taxon>Agaricales</taxon>
        <taxon>Tricholomatineae</taxon>
        <taxon>Lyophyllaceae</taxon>
        <taxon>Sphagnurus</taxon>
    </lineage>
</organism>
<evidence type="ECO:0000313" key="3">
    <source>
        <dbReference type="EMBL" id="KAG5639119.1"/>
    </source>
</evidence>
<dbReference type="PROSITE" id="PS50966">
    <property type="entry name" value="ZF_SWIM"/>
    <property type="match status" value="1"/>
</dbReference>
<reference evidence="3" key="1">
    <citation type="submission" date="2021-02" db="EMBL/GenBank/DDBJ databases">
        <authorList>
            <person name="Nieuwenhuis M."/>
            <person name="Van De Peppel L.J.J."/>
        </authorList>
    </citation>
    <scope>NUCLEOTIDE SEQUENCE</scope>
    <source>
        <strain evidence="3">D49</strain>
    </source>
</reference>
<keyword evidence="1" id="KW-0479">Metal-binding</keyword>
<evidence type="ECO:0000259" key="2">
    <source>
        <dbReference type="PROSITE" id="PS50966"/>
    </source>
</evidence>
<feature type="domain" description="SWIM-type" evidence="2">
    <location>
        <begin position="72"/>
        <end position="116"/>
    </location>
</feature>
<dbReference type="Pfam" id="PF04434">
    <property type="entry name" value="SWIM"/>
    <property type="match status" value="1"/>
</dbReference>
<dbReference type="AlphaFoldDB" id="A0A9P7K7G6"/>